<protein>
    <submittedName>
        <fullName evidence="1">Uncharacterized protein</fullName>
    </submittedName>
</protein>
<evidence type="ECO:0000313" key="1">
    <source>
        <dbReference type="EnsemblMetazoa" id="G13838.1:cds"/>
    </source>
</evidence>
<name>A0A8W8IGQ1_MAGGI</name>
<dbReference type="Proteomes" id="UP000005408">
    <property type="component" value="Unassembled WGS sequence"/>
</dbReference>
<dbReference type="AlphaFoldDB" id="A0A8W8IGQ1"/>
<organism evidence="1 2">
    <name type="scientific">Magallana gigas</name>
    <name type="common">Pacific oyster</name>
    <name type="synonym">Crassostrea gigas</name>
    <dbReference type="NCBI Taxonomy" id="29159"/>
    <lineage>
        <taxon>Eukaryota</taxon>
        <taxon>Metazoa</taxon>
        <taxon>Spiralia</taxon>
        <taxon>Lophotrochozoa</taxon>
        <taxon>Mollusca</taxon>
        <taxon>Bivalvia</taxon>
        <taxon>Autobranchia</taxon>
        <taxon>Pteriomorphia</taxon>
        <taxon>Ostreida</taxon>
        <taxon>Ostreoidea</taxon>
        <taxon>Ostreidae</taxon>
        <taxon>Magallana</taxon>
    </lineage>
</organism>
<keyword evidence="2" id="KW-1185">Reference proteome</keyword>
<sequence>MSSGVVTQSSVANVSSSQSPVVGGAPMQMPMTQACPTQSWQNTFTVCQIIRLDNQKQVILRMEERFGKTSLRAASQLEFNSITQKPEETIEQWGDIVMDLAQKAFGSGTLPEIFQEQLIMRFALGCLDCEANQQLID</sequence>
<accession>A0A8W8IGQ1</accession>
<evidence type="ECO:0000313" key="2">
    <source>
        <dbReference type="Proteomes" id="UP000005408"/>
    </source>
</evidence>
<proteinExistence type="predicted"/>
<dbReference type="EnsemblMetazoa" id="G13838.1">
    <property type="protein sequence ID" value="G13838.1:cds"/>
    <property type="gene ID" value="G13838"/>
</dbReference>
<reference evidence="1" key="1">
    <citation type="submission" date="2022-08" db="UniProtKB">
        <authorList>
            <consortium name="EnsemblMetazoa"/>
        </authorList>
    </citation>
    <scope>IDENTIFICATION</scope>
    <source>
        <strain evidence="1">05x7-T-G4-1.051#20</strain>
    </source>
</reference>